<dbReference type="EMBL" id="HACA01022746">
    <property type="protein sequence ID" value="CDW40107.1"/>
    <property type="molecule type" value="Transcribed_RNA"/>
</dbReference>
<sequence>MSVLDRERRRRETRESQINYLRIVRLRIVRDLKTRASAVMHERMRNQNQRIKNTRSLIIFRGKVQIASFF</sequence>
<dbReference type="EMBL" id="HACA01022747">
    <property type="protein sequence ID" value="CDW40108.1"/>
    <property type="molecule type" value="Transcribed_RNA"/>
</dbReference>
<organism evidence="1">
    <name type="scientific">Lepeophtheirus salmonis</name>
    <name type="common">Salmon louse</name>
    <name type="synonym">Caligus salmonis</name>
    <dbReference type="NCBI Taxonomy" id="72036"/>
    <lineage>
        <taxon>Eukaryota</taxon>
        <taxon>Metazoa</taxon>
        <taxon>Ecdysozoa</taxon>
        <taxon>Arthropoda</taxon>
        <taxon>Crustacea</taxon>
        <taxon>Multicrustacea</taxon>
        <taxon>Hexanauplia</taxon>
        <taxon>Copepoda</taxon>
        <taxon>Siphonostomatoida</taxon>
        <taxon>Caligidae</taxon>
        <taxon>Lepeophtheirus</taxon>
    </lineage>
</organism>
<dbReference type="AlphaFoldDB" id="A0A0K2UQU1"/>
<proteinExistence type="predicted"/>
<evidence type="ECO:0000313" key="1">
    <source>
        <dbReference type="EMBL" id="CDW40106.1"/>
    </source>
</evidence>
<protein>
    <submittedName>
        <fullName evidence="1">Uncharacterized protein</fullName>
    </submittedName>
</protein>
<reference evidence="1" key="1">
    <citation type="submission" date="2014-05" db="EMBL/GenBank/DDBJ databases">
        <authorList>
            <person name="Chronopoulou M."/>
        </authorList>
    </citation>
    <scope>NUCLEOTIDE SEQUENCE</scope>
    <source>
        <tissue evidence="1">Whole organism</tissue>
    </source>
</reference>
<name>A0A0K2UQU1_LEPSM</name>
<accession>A0A0K2UQU1</accession>
<dbReference type="EMBL" id="HACA01022745">
    <property type="protein sequence ID" value="CDW40106.1"/>
    <property type="molecule type" value="Transcribed_RNA"/>
</dbReference>